<dbReference type="Pfam" id="PF05936">
    <property type="entry name" value="T6SS_VasE"/>
    <property type="match status" value="1"/>
</dbReference>
<dbReference type="InterPro" id="IPR010263">
    <property type="entry name" value="T6SS_TssK"/>
</dbReference>
<dbReference type="PANTHER" id="PTHR35566:SF1">
    <property type="entry name" value="TYPE VI SECRETION SYSTEM BASEPLATE COMPONENT TSSK1"/>
    <property type="match status" value="1"/>
</dbReference>
<sequence length="444" mass="50105">MTWNNKVIWSEGMLLQPQHLQQQDRYWRAQLDARCAGLQPYGYGFSVLKIDEQQLKLGKFSLLECAGVLADGTSFNLPADDDLPAPIDIPETARGILVNLALPTRRPGIPESANEDLQENFARYRLAEFEATSSHQEATGAVLMHVGKLRFQLTLETQAMNAYTLLGVARLIERLPDNQVVLDPTYIAPCLDYRISRRLASFVDEFVGLLHQRAEVLANRLAQPDLTGVAEIADFLMLQLVNRNEPLWLHYSTMTGLHPELLYQSLLQLAGELTTFSRPNKRPGEFPIYRHDKLRETFEPVMESLRSSLSMVMNPNAILLPLEEHKFGLRVATLSDPELFKSATFVLAVKANLPAQVILNRFTQQVKIGPVERIRDLVNLQLPGINLRALSVVPRQLPFHAGFTYFELDRSDELWHELTASAGLAVHIVGEFPGLEVELWAVRL</sequence>
<dbReference type="Proteomes" id="UP000282597">
    <property type="component" value="Chromosome"/>
</dbReference>
<gene>
    <name evidence="1" type="ORF">MCB1EB_1886</name>
</gene>
<proteinExistence type="predicted"/>
<dbReference type="NCBIfam" id="TIGR03353">
    <property type="entry name" value="VI_chp_4"/>
    <property type="match status" value="1"/>
</dbReference>
<name>A0A2Z6EX96_9BURK</name>
<organism evidence="1 2">
    <name type="scientific">Mycoavidus cysteinexigens</name>
    <dbReference type="NCBI Taxonomy" id="1553431"/>
    <lineage>
        <taxon>Bacteria</taxon>
        <taxon>Pseudomonadati</taxon>
        <taxon>Pseudomonadota</taxon>
        <taxon>Betaproteobacteria</taxon>
        <taxon>Burkholderiales</taxon>
        <taxon>Burkholderiaceae</taxon>
        <taxon>Mycoavidus</taxon>
    </lineage>
</organism>
<accession>A0A2Z6EX96</accession>
<evidence type="ECO:0000313" key="1">
    <source>
        <dbReference type="EMBL" id="BBE10047.1"/>
    </source>
</evidence>
<keyword evidence="2" id="KW-1185">Reference proteome</keyword>
<protein>
    <submittedName>
        <fullName evidence="1">Type VI secretion protein</fullName>
    </submittedName>
</protein>
<dbReference type="EMBL" id="AP018150">
    <property type="protein sequence ID" value="BBE10047.1"/>
    <property type="molecule type" value="Genomic_DNA"/>
</dbReference>
<dbReference type="KEGG" id="mcys:MCB1EB_1886"/>
<dbReference type="PANTHER" id="PTHR35566">
    <property type="entry name" value="BLR3599 PROTEIN"/>
    <property type="match status" value="1"/>
</dbReference>
<evidence type="ECO:0000313" key="2">
    <source>
        <dbReference type="Proteomes" id="UP000282597"/>
    </source>
</evidence>
<dbReference type="RefSeq" id="WP_045364794.1">
    <property type="nucleotide sequence ID" value="NZ_AP018150.1"/>
</dbReference>
<reference evidence="1 2" key="1">
    <citation type="journal article" date="2018" name="Microbes Environ.">
        <title>Comparative Genomic Insights into Endofungal Lifestyles of Two Bacterial Endosymbionts, Mycoavidus cysteinexigens and Burkholderia rhizoxinica.</title>
        <authorList>
            <person name="Sharmin D."/>
            <person name="Guo Y."/>
            <person name="Nishizawa T."/>
            <person name="Ohshima S."/>
            <person name="Sato Y."/>
            <person name="Takashima Y."/>
            <person name="Narisawa K."/>
            <person name="Ohta H."/>
        </authorList>
    </citation>
    <scope>NUCLEOTIDE SEQUENCE [LARGE SCALE GENOMIC DNA]</scope>
    <source>
        <strain evidence="1 2">B1-EB</strain>
    </source>
</reference>
<dbReference type="AlphaFoldDB" id="A0A2Z6EX96"/>